<evidence type="ECO:0000256" key="3">
    <source>
        <dbReference type="ARBA" id="ARBA00022630"/>
    </source>
</evidence>
<comment type="similarity">
    <text evidence="2">Belongs to the FAD-dependent glycerol-3-phosphate dehydrogenase family.</text>
</comment>
<name>A0A1X7A173_9RHOB</name>
<organism evidence="7 8">
    <name type="scientific">Roseovarius albus</name>
    <dbReference type="NCBI Taxonomy" id="1247867"/>
    <lineage>
        <taxon>Bacteria</taxon>
        <taxon>Pseudomonadati</taxon>
        <taxon>Pseudomonadota</taxon>
        <taxon>Alphaproteobacteria</taxon>
        <taxon>Rhodobacterales</taxon>
        <taxon>Roseobacteraceae</taxon>
        <taxon>Roseovarius</taxon>
    </lineage>
</organism>
<evidence type="ECO:0000256" key="2">
    <source>
        <dbReference type="ARBA" id="ARBA00007330"/>
    </source>
</evidence>
<feature type="domain" description="FAD dependent oxidoreductase" evidence="6">
    <location>
        <begin position="16"/>
        <end position="372"/>
    </location>
</feature>
<dbReference type="PANTHER" id="PTHR11985">
    <property type="entry name" value="GLYCEROL-3-PHOSPHATE DEHYDROGENASE"/>
    <property type="match status" value="1"/>
</dbReference>
<keyword evidence="5 7" id="KW-0560">Oxidoreductase</keyword>
<keyword evidence="8" id="KW-1185">Reference proteome</keyword>
<dbReference type="RefSeq" id="WP_085807238.1">
    <property type="nucleotide sequence ID" value="NZ_FWFX01000014.1"/>
</dbReference>
<comment type="cofactor">
    <cofactor evidence="1">
        <name>FAD</name>
        <dbReference type="ChEBI" id="CHEBI:57692"/>
    </cofactor>
</comment>
<dbReference type="InterPro" id="IPR038299">
    <property type="entry name" value="DAO_C_sf"/>
</dbReference>
<evidence type="ECO:0000313" key="7">
    <source>
        <dbReference type="EMBL" id="SLN67125.1"/>
    </source>
</evidence>
<accession>A0A1X7A173</accession>
<dbReference type="Pfam" id="PF01266">
    <property type="entry name" value="DAO"/>
    <property type="match status" value="1"/>
</dbReference>
<evidence type="ECO:0000259" key="6">
    <source>
        <dbReference type="Pfam" id="PF01266"/>
    </source>
</evidence>
<protein>
    <submittedName>
        <fullName evidence="7">Aerobic glycerol-3-phosphate dehydrogenase</fullName>
        <ecNumber evidence="7">1.1.5.3</ecNumber>
    </submittedName>
</protein>
<dbReference type="InterPro" id="IPR036188">
    <property type="entry name" value="FAD/NAD-bd_sf"/>
</dbReference>
<dbReference type="InterPro" id="IPR000447">
    <property type="entry name" value="G3P_DH_FAD-dep"/>
</dbReference>
<dbReference type="AlphaFoldDB" id="A0A1X7A173"/>
<evidence type="ECO:0000313" key="8">
    <source>
        <dbReference type="Proteomes" id="UP000193061"/>
    </source>
</evidence>
<evidence type="ECO:0000256" key="5">
    <source>
        <dbReference type="ARBA" id="ARBA00023002"/>
    </source>
</evidence>
<dbReference type="InterPro" id="IPR006076">
    <property type="entry name" value="FAD-dep_OxRdtase"/>
</dbReference>
<dbReference type="EMBL" id="FWFX01000014">
    <property type="protein sequence ID" value="SLN67125.1"/>
    <property type="molecule type" value="Genomic_DNA"/>
</dbReference>
<dbReference type="Gene3D" id="3.30.9.10">
    <property type="entry name" value="D-Amino Acid Oxidase, subunit A, domain 2"/>
    <property type="match status" value="1"/>
</dbReference>
<dbReference type="Proteomes" id="UP000193061">
    <property type="component" value="Unassembled WGS sequence"/>
</dbReference>
<dbReference type="Gene3D" id="1.10.8.870">
    <property type="entry name" value="Alpha-glycerophosphate oxidase, cap domain"/>
    <property type="match status" value="1"/>
</dbReference>
<evidence type="ECO:0000256" key="4">
    <source>
        <dbReference type="ARBA" id="ARBA00022827"/>
    </source>
</evidence>
<dbReference type="Gene3D" id="3.50.50.60">
    <property type="entry name" value="FAD/NAD(P)-binding domain"/>
    <property type="match status" value="1"/>
</dbReference>
<dbReference type="OrthoDB" id="9766796at2"/>
<dbReference type="GO" id="GO:0046168">
    <property type="term" value="P:glycerol-3-phosphate catabolic process"/>
    <property type="evidence" value="ECO:0007669"/>
    <property type="project" value="TreeGrafter"/>
</dbReference>
<dbReference type="EC" id="1.1.5.3" evidence="7"/>
<keyword evidence="3" id="KW-0285">Flavoprotein</keyword>
<gene>
    <name evidence="7" type="primary">glpD_2</name>
    <name evidence="7" type="ORF">ROA7450_03570</name>
</gene>
<reference evidence="7 8" key="1">
    <citation type="submission" date="2017-03" db="EMBL/GenBank/DDBJ databases">
        <authorList>
            <person name="Afonso C.L."/>
            <person name="Miller P.J."/>
            <person name="Scott M.A."/>
            <person name="Spackman E."/>
            <person name="Goraichik I."/>
            <person name="Dimitrov K.M."/>
            <person name="Suarez D.L."/>
            <person name="Swayne D.E."/>
        </authorList>
    </citation>
    <scope>NUCLEOTIDE SEQUENCE [LARGE SCALE GENOMIC DNA]</scope>
    <source>
        <strain evidence="7 8">CECT 7450</strain>
    </source>
</reference>
<dbReference type="PRINTS" id="PR01001">
    <property type="entry name" value="FADG3PDH"/>
</dbReference>
<proteinExistence type="inferred from homology"/>
<keyword evidence="4" id="KW-0274">FAD</keyword>
<dbReference type="SUPFAM" id="SSF51905">
    <property type="entry name" value="FAD/NAD(P)-binding domain"/>
    <property type="match status" value="1"/>
</dbReference>
<sequence length="515" mass="57289">MKTPESDVGDDAKQFDIAIIGGGINGASAAQHLSAAGYSVFLAEQDDFASGATSRSSRLLHCGLRHLANGETFWRNLCQPKQLLKSFVTARHDMLARDDITHNLPNRVRKIDFYLPIYSSDKYSPWQLDAAFAALKCANPFGEPLNYRRVSKSQFDSIPIAPWLRDAGDLKQIAVFSEYLFDWPERIALDCLFSAERQGATICNYTRLTKVGRLDEDNGWQLTLRSEKNSNETPGSEYRISAKTVMNLAGAWIDQVIRSSGSNAEPKCSGIKGIHIALRLPEAFQNCGVFSYNSLGEPLYCLPFRGVHYVGLTRTAHDGDPTGVVAHDDEIAWMIGEINRAMPRLSVQPEDILYTWAGVNPLTRDQSHNLGSREIKIHDLAADNLNGIFSLTGGAIMTHRRVARQLVKLVSKTLGSRQKPLDREDAMHYPDVAEMDFRDAAKHCARHEKPATLADLMLRRLGAGWDPDQGRDLAPEVAQLIAPIMGWDSAKIEEEVLAYEAILATERRKPLDLAM</sequence>
<evidence type="ECO:0000256" key="1">
    <source>
        <dbReference type="ARBA" id="ARBA00001974"/>
    </source>
</evidence>
<dbReference type="PANTHER" id="PTHR11985:SF15">
    <property type="entry name" value="GLYCEROL-3-PHOSPHATE DEHYDROGENASE, MITOCHONDRIAL"/>
    <property type="match status" value="1"/>
</dbReference>
<dbReference type="GO" id="GO:0004368">
    <property type="term" value="F:glycerol-3-phosphate dehydrogenase (quinone) activity"/>
    <property type="evidence" value="ECO:0007669"/>
    <property type="project" value="UniProtKB-EC"/>
</dbReference>